<protein>
    <recommendedName>
        <fullName evidence="1">Methyltransferase type 11 domain-containing protein</fullName>
    </recommendedName>
</protein>
<dbReference type="SUPFAM" id="SSF53335">
    <property type="entry name" value="S-adenosyl-L-methionine-dependent methyltransferases"/>
    <property type="match status" value="1"/>
</dbReference>
<dbReference type="Gene3D" id="3.40.50.150">
    <property type="entry name" value="Vaccinia Virus protein VP39"/>
    <property type="match status" value="1"/>
</dbReference>
<dbReference type="InterPro" id="IPR029063">
    <property type="entry name" value="SAM-dependent_MTases_sf"/>
</dbReference>
<dbReference type="EMBL" id="PCWW01000067">
    <property type="protein sequence ID" value="PIR12917.1"/>
    <property type="molecule type" value="Genomic_DNA"/>
</dbReference>
<organism evidence="2 3">
    <name type="scientific">Candidatus Falkowbacteria bacterium CG11_big_fil_rev_8_21_14_0_20_39_10</name>
    <dbReference type="NCBI Taxonomy" id="1974570"/>
    <lineage>
        <taxon>Bacteria</taxon>
        <taxon>Candidatus Falkowiibacteriota</taxon>
    </lineage>
</organism>
<proteinExistence type="predicted"/>
<evidence type="ECO:0000313" key="2">
    <source>
        <dbReference type="EMBL" id="PIR12917.1"/>
    </source>
</evidence>
<comment type="caution">
    <text evidence="2">The sequence shown here is derived from an EMBL/GenBank/DDBJ whole genome shotgun (WGS) entry which is preliminary data.</text>
</comment>
<dbReference type="GO" id="GO:0008757">
    <property type="term" value="F:S-adenosylmethionine-dependent methyltransferase activity"/>
    <property type="evidence" value="ECO:0007669"/>
    <property type="project" value="InterPro"/>
</dbReference>
<gene>
    <name evidence="2" type="ORF">COV49_03885</name>
</gene>
<dbReference type="AlphaFoldDB" id="A0A2M6K8D4"/>
<sequence length="249" mass="29983">MRNYDYQVDWEEFAEIDKKWSILTDPQKKYNKWRDKDFFQTGDLEVGKLLELIKSKNLGIKKERALDFGCGVGRTTQALAKYFNEAYGVDISEKMILAAKDIHRKNKKLIFSQNRKNNLKCFNDNQFDLVFSVIVLQHIPSQEQIKKFLEEFIRVLNPRGILYFQLPSIRNYNWLKEKLLKLRGFLYYFFTNRMGLSKFFCYQKLKLAPFMHMTHIDSNEIIKIFKENKMNFWIFNDKSRDTVYLTKKL</sequence>
<evidence type="ECO:0000313" key="3">
    <source>
        <dbReference type="Proteomes" id="UP000230869"/>
    </source>
</evidence>
<accession>A0A2M6K8D4</accession>
<dbReference type="PANTHER" id="PTHR43861">
    <property type="entry name" value="TRANS-ACONITATE 2-METHYLTRANSFERASE-RELATED"/>
    <property type="match status" value="1"/>
</dbReference>
<dbReference type="CDD" id="cd02440">
    <property type="entry name" value="AdoMet_MTases"/>
    <property type="match status" value="1"/>
</dbReference>
<dbReference type="Proteomes" id="UP000230869">
    <property type="component" value="Unassembled WGS sequence"/>
</dbReference>
<dbReference type="Pfam" id="PF08241">
    <property type="entry name" value="Methyltransf_11"/>
    <property type="match status" value="1"/>
</dbReference>
<dbReference type="InterPro" id="IPR013216">
    <property type="entry name" value="Methyltransf_11"/>
</dbReference>
<feature type="domain" description="Methyltransferase type 11" evidence="1">
    <location>
        <begin position="66"/>
        <end position="164"/>
    </location>
</feature>
<name>A0A2M6K8D4_9BACT</name>
<reference evidence="2 3" key="1">
    <citation type="submission" date="2017-09" db="EMBL/GenBank/DDBJ databases">
        <title>Depth-based differentiation of microbial function through sediment-hosted aquifers and enrichment of novel symbionts in the deep terrestrial subsurface.</title>
        <authorList>
            <person name="Probst A.J."/>
            <person name="Ladd B."/>
            <person name="Jarett J.K."/>
            <person name="Geller-Mcgrath D.E."/>
            <person name="Sieber C.M."/>
            <person name="Emerson J.B."/>
            <person name="Anantharaman K."/>
            <person name="Thomas B.C."/>
            <person name="Malmstrom R."/>
            <person name="Stieglmeier M."/>
            <person name="Klingl A."/>
            <person name="Woyke T."/>
            <person name="Ryan C.M."/>
            <person name="Banfield J.F."/>
        </authorList>
    </citation>
    <scope>NUCLEOTIDE SEQUENCE [LARGE SCALE GENOMIC DNA]</scope>
    <source>
        <strain evidence="2">CG11_big_fil_rev_8_21_14_0_20_39_10</strain>
    </source>
</reference>
<evidence type="ECO:0000259" key="1">
    <source>
        <dbReference type="Pfam" id="PF08241"/>
    </source>
</evidence>